<dbReference type="PANTHER" id="PTHR21139:SF42">
    <property type="entry name" value="TRIOSEPHOSPHATE ISOMERASE"/>
    <property type="match status" value="1"/>
</dbReference>
<dbReference type="SUPFAM" id="SSF51351">
    <property type="entry name" value="Triosephosphate isomerase (TIM)"/>
    <property type="match status" value="1"/>
</dbReference>
<comment type="subunit">
    <text evidence="3">Homodimer.</text>
</comment>
<evidence type="ECO:0000256" key="1">
    <source>
        <dbReference type="ARBA" id="ARBA00007422"/>
    </source>
</evidence>
<gene>
    <name evidence="4" type="primary">tpiA</name>
    <name evidence="4" type="ORF">AMOR_02950</name>
</gene>
<accession>A0ABM7WP99</accession>
<dbReference type="InterPro" id="IPR000652">
    <property type="entry name" value="Triosephosphate_isomerase"/>
</dbReference>
<dbReference type="PROSITE" id="PS51440">
    <property type="entry name" value="TIM_2"/>
    <property type="match status" value="1"/>
</dbReference>
<dbReference type="Pfam" id="PF00121">
    <property type="entry name" value="TIM"/>
    <property type="match status" value="1"/>
</dbReference>
<dbReference type="InterPro" id="IPR013785">
    <property type="entry name" value="Aldolase_TIM"/>
</dbReference>
<dbReference type="CDD" id="cd00311">
    <property type="entry name" value="TIM"/>
    <property type="match status" value="1"/>
</dbReference>
<evidence type="ECO:0000313" key="4">
    <source>
        <dbReference type="EMBL" id="BDG01299.1"/>
    </source>
</evidence>
<dbReference type="PANTHER" id="PTHR21139">
    <property type="entry name" value="TRIOSEPHOSPHATE ISOMERASE"/>
    <property type="match status" value="1"/>
</dbReference>
<evidence type="ECO:0000256" key="3">
    <source>
        <dbReference type="RuleBase" id="RU363013"/>
    </source>
</evidence>
<dbReference type="GO" id="GO:0016853">
    <property type="term" value="F:isomerase activity"/>
    <property type="evidence" value="ECO:0007669"/>
    <property type="project" value="UniProtKB-KW"/>
</dbReference>
<keyword evidence="2 3" id="KW-0413">Isomerase</keyword>
<comment type="pathway">
    <text evidence="3">Carbohydrate degradation; glycolysis; D-glyceraldehyde 3-phosphate from glycerone phosphate: step 1/1.</text>
</comment>
<dbReference type="InterPro" id="IPR035990">
    <property type="entry name" value="TIM_sf"/>
</dbReference>
<dbReference type="EMBL" id="AP025591">
    <property type="protein sequence ID" value="BDG01299.1"/>
    <property type="molecule type" value="Genomic_DNA"/>
</dbReference>
<dbReference type="NCBIfam" id="TIGR00419">
    <property type="entry name" value="tim"/>
    <property type="match status" value="1"/>
</dbReference>
<keyword evidence="3" id="KW-0312">Gluconeogenesis</keyword>
<dbReference type="RefSeq" id="WP_248357708.1">
    <property type="nucleotide sequence ID" value="NZ_AP025591.1"/>
</dbReference>
<dbReference type="EC" id="5.3.1.1" evidence="3"/>
<dbReference type="Gene3D" id="3.20.20.70">
    <property type="entry name" value="Aldolase class I"/>
    <property type="match status" value="1"/>
</dbReference>
<evidence type="ECO:0000256" key="2">
    <source>
        <dbReference type="ARBA" id="ARBA00023235"/>
    </source>
</evidence>
<keyword evidence="5" id="KW-1185">Reference proteome</keyword>
<organism evidence="4 5">
    <name type="scientific">Anaeromyxobacter oryzae</name>
    <dbReference type="NCBI Taxonomy" id="2918170"/>
    <lineage>
        <taxon>Bacteria</taxon>
        <taxon>Pseudomonadati</taxon>
        <taxon>Myxococcota</taxon>
        <taxon>Myxococcia</taxon>
        <taxon>Myxococcales</taxon>
        <taxon>Cystobacterineae</taxon>
        <taxon>Anaeromyxobacteraceae</taxon>
        <taxon>Anaeromyxobacter</taxon>
    </lineage>
</organism>
<comment type="subcellular location">
    <subcellularLocation>
        <location evidence="3">Cytoplasm</location>
    </subcellularLocation>
</comment>
<keyword evidence="3" id="KW-0324">Glycolysis</keyword>
<dbReference type="Proteomes" id="UP001162891">
    <property type="component" value="Chromosome"/>
</dbReference>
<proteinExistence type="inferred from homology"/>
<comment type="pathway">
    <text evidence="3">Carbohydrate biosynthesis; gluconeogenesis.</text>
</comment>
<sequence length="263" mass="27607">MRRRTWIGTGWKMNFLLADAEGYLAELGAFLRGAGDGLPAVFVVPPFTILRSVCQRARTLPLLVGAQNMHWEARGAYTGEISPAMVKDCGAALVELGHSERRAMYGETDAAVNRKVLAALGCGLVPLVCVGDTAEEQRLGVAAESVARQVKIALHGVPRDRVGDVVVAYEPVWAIGQDGTPASPEWASALHAVVREAIAALHGAEAADRCAVLYGGSVTPANAGALLAAPDVDGLFVGRAAWAPQGLVALVRIAMEARGRRAP</sequence>
<dbReference type="NCBIfam" id="NF000722">
    <property type="entry name" value="PRK00042.2-1"/>
    <property type="match status" value="1"/>
</dbReference>
<name>A0ABM7WP99_9BACT</name>
<evidence type="ECO:0000313" key="5">
    <source>
        <dbReference type="Proteomes" id="UP001162891"/>
    </source>
</evidence>
<comment type="catalytic activity">
    <reaction evidence="3">
        <text>D-glyceraldehyde 3-phosphate = dihydroxyacetone phosphate</text>
        <dbReference type="Rhea" id="RHEA:18585"/>
        <dbReference type="ChEBI" id="CHEBI:57642"/>
        <dbReference type="ChEBI" id="CHEBI:59776"/>
        <dbReference type="EC" id="5.3.1.1"/>
    </reaction>
</comment>
<reference evidence="5" key="1">
    <citation type="journal article" date="2022" name="Int. J. Syst. Evol. Microbiol.">
        <title>Anaeromyxobacter oryzae sp. nov., Anaeromyxobacter diazotrophicus sp. nov. and Anaeromyxobacter paludicola sp. nov., isolated from paddy soils.</title>
        <authorList>
            <person name="Itoh H."/>
            <person name="Xu Z."/>
            <person name="Mise K."/>
            <person name="Masuda Y."/>
            <person name="Ushijima N."/>
            <person name="Hayakawa C."/>
            <person name="Shiratori Y."/>
            <person name="Senoo K."/>
        </authorList>
    </citation>
    <scope>NUCLEOTIDE SEQUENCE [LARGE SCALE GENOMIC DNA]</scope>
    <source>
        <strain evidence="5">Red232</strain>
    </source>
</reference>
<protein>
    <recommendedName>
        <fullName evidence="3">Triosephosphate isomerase</fullName>
        <ecNumber evidence="3">5.3.1.1</ecNumber>
    </recommendedName>
</protein>
<comment type="similarity">
    <text evidence="1 3">Belongs to the triosephosphate isomerase family.</text>
</comment>
<keyword evidence="3" id="KW-0963">Cytoplasm</keyword>